<dbReference type="InterPro" id="IPR004101">
    <property type="entry name" value="Mur_ligase_C"/>
</dbReference>
<evidence type="ECO:0000256" key="8">
    <source>
        <dbReference type="ARBA" id="ARBA00023306"/>
    </source>
</evidence>
<evidence type="ECO:0000256" key="6">
    <source>
        <dbReference type="ARBA" id="ARBA00022960"/>
    </source>
</evidence>
<keyword evidence="6 10" id="KW-0133">Cell shape</keyword>
<dbReference type="GO" id="GO:0005737">
    <property type="term" value="C:cytoplasm"/>
    <property type="evidence" value="ECO:0007669"/>
    <property type="project" value="UniProtKB-SubCell"/>
</dbReference>
<dbReference type="Pfam" id="PF02875">
    <property type="entry name" value="Mur_ligase_C"/>
    <property type="match status" value="1"/>
</dbReference>
<name>A0A7T0PB96_9CORY</name>
<keyword evidence="2 10" id="KW-0436">Ligase</keyword>
<dbReference type="PANTHER" id="PTHR43024:SF1">
    <property type="entry name" value="UDP-N-ACETYLMURAMOYL-TRIPEPTIDE--D-ALANYL-D-ALANINE LIGASE"/>
    <property type="match status" value="1"/>
</dbReference>
<keyword evidence="7 10" id="KW-0573">Peptidoglycan synthesis</keyword>
<evidence type="ECO:0000256" key="5">
    <source>
        <dbReference type="ARBA" id="ARBA00022840"/>
    </source>
</evidence>
<keyword evidence="1 10" id="KW-0963">Cytoplasm</keyword>
<dbReference type="InterPro" id="IPR036565">
    <property type="entry name" value="Mur-like_cat_sf"/>
</dbReference>
<evidence type="ECO:0000256" key="9">
    <source>
        <dbReference type="ARBA" id="ARBA00023316"/>
    </source>
</evidence>
<dbReference type="UniPathway" id="UPA00219"/>
<evidence type="ECO:0000256" key="2">
    <source>
        <dbReference type="ARBA" id="ARBA00022598"/>
    </source>
</evidence>
<dbReference type="EC" id="6.3.2.10" evidence="10 11"/>
<comment type="function">
    <text evidence="10 11">Involved in cell wall formation. Catalyzes the final step in the synthesis of UDP-N-acetylmuramoyl-pentapeptide, the precursor of murein.</text>
</comment>
<evidence type="ECO:0000313" key="15">
    <source>
        <dbReference type="EMBL" id="QPK78507.1"/>
    </source>
</evidence>
<gene>
    <name evidence="10" type="primary">murF</name>
    <name evidence="15" type="ORF">G7Y31_08040</name>
</gene>
<dbReference type="Proteomes" id="UP000594681">
    <property type="component" value="Chromosome"/>
</dbReference>
<feature type="domain" description="Mur ligase N-terminal catalytic" evidence="12">
    <location>
        <begin position="31"/>
        <end position="83"/>
    </location>
</feature>
<evidence type="ECO:0000259" key="14">
    <source>
        <dbReference type="Pfam" id="PF08245"/>
    </source>
</evidence>
<feature type="domain" description="Mur ligase C-terminal" evidence="13">
    <location>
        <begin position="344"/>
        <end position="485"/>
    </location>
</feature>
<feature type="domain" description="Mur ligase central" evidence="14">
    <location>
        <begin position="132"/>
        <end position="321"/>
    </location>
</feature>
<dbReference type="Pfam" id="PF01225">
    <property type="entry name" value="Mur_ligase"/>
    <property type="match status" value="1"/>
</dbReference>
<dbReference type="PANTHER" id="PTHR43024">
    <property type="entry name" value="UDP-N-ACETYLMURAMOYL-TRIPEPTIDE--D-ALANYL-D-ALANINE LIGASE"/>
    <property type="match status" value="1"/>
</dbReference>
<evidence type="ECO:0000256" key="4">
    <source>
        <dbReference type="ARBA" id="ARBA00022741"/>
    </source>
</evidence>
<comment type="similarity">
    <text evidence="10">Belongs to the MurCDEF family. MurF subfamily.</text>
</comment>
<keyword evidence="5 10" id="KW-0067">ATP-binding</keyword>
<dbReference type="Pfam" id="PF08245">
    <property type="entry name" value="Mur_ligase_M"/>
    <property type="match status" value="1"/>
</dbReference>
<evidence type="ECO:0000256" key="7">
    <source>
        <dbReference type="ARBA" id="ARBA00022984"/>
    </source>
</evidence>
<dbReference type="AlphaFoldDB" id="A0A7T0PB96"/>
<dbReference type="KEGG" id="cliz:G7Y31_08040"/>
<dbReference type="GO" id="GO:0005524">
    <property type="term" value="F:ATP binding"/>
    <property type="evidence" value="ECO:0007669"/>
    <property type="project" value="UniProtKB-UniRule"/>
</dbReference>
<dbReference type="InterPro" id="IPR013221">
    <property type="entry name" value="Mur_ligase_cen"/>
</dbReference>
<comment type="subcellular location">
    <subcellularLocation>
        <location evidence="10 11">Cytoplasm</location>
    </subcellularLocation>
</comment>
<dbReference type="GO" id="GO:0047480">
    <property type="term" value="F:UDP-N-acetylmuramoyl-tripeptide-D-alanyl-D-alanine ligase activity"/>
    <property type="evidence" value="ECO:0007669"/>
    <property type="project" value="UniProtKB-UniRule"/>
</dbReference>
<dbReference type="SUPFAM" id="SSF53244">
    <property type="entry name" value="MurD-like peptide ligases, peptide-binding domain"/>
    <property type="match status" value="1"/>
</dbReference>
<keyword evidence="9 10" id="KW-0961">Cell wall biogenesis/degradation</keyword>
<evidence type="ECO:0000256" key="3">
    <source>
        <dbReference type="ARBA" id="ARBA00022618"/>
    </source>
</evidence>
<dbReference type="HAMAP" id="MF_02019">
    <property type="entry name" value="MurF"/>
    <property type="match status" value="1"/>
</dbReference>
<keyword evidence="16" id="KW-1185">Reference proteome</keyword>
<evidence type="ECO:0000256" key="10">
    <source>
        <dbReference type="HAMAP-Rule" id="MF_02019"/>
    </source>
</evidence>
<evidence type="ECO:0000259" key="12">
    <source>
        <dbReference type="Pfam" id="PF01225"/>
    </source>
</evidence>
<organism evidence="15 16">
    <name type="scientific">Corynebacterium lizhenjunii</name>
    <dbReference type="NCBI Taxonomy" id="2709394"/>
    <lineage>
        <taxon>Bacteria</taxon>
        <taxon>Bacillati</taxon>
        <taxon>Actinomycetota</taxon>
        <taxon>Actinomycetes</taxon>
        <taxon>Mycobacteriales</taxon>
        <taxon>Corynebacteriaceae</taxon>
        <taxon>Corynebacterium</taxon>
    </lineage>
</organism>
<accession>A0A7T0PB96</accession>
<sequence length="505" mass="51698">MIELSVKDIAQITGGYLDCVADPSATVTASVEFDSREVRPGGLFVAFPGARVDGHDFAAQAVAAGAVAVLAARPVGIPAIVVEPTGRPTGAEANADIYAHDVDGSAAAVVRALSALAQAVVERLPQLNVVGVTGSAGKTSTKDLIATALRADGPTVAPPGSFNNEIGHPYTALRCTQDTRHLVAELSARGVGHIAHLARIAPPRVGVVLNVGSAHLGEFGSRANIAQAKGELVEALPANGTAVLNADDALVAAMAARTPAQVVTFGVDNQEADYRATDIELDDVARPTFVLHAPGLAPTRVRLRVFGRHQVSNALAAVAAARASGMELADIVAALEGHTNASAHRMDVRTRADGVTIIDDAYNANPDSMAAAIAALGYTTASRPDARSIAVLGEMGELGEDAPAAHAALAHELSKFDVDHLVVVGESPNCVALANAARTQGVATIVAGDSAAATEHVRELLRQAPAGVADWASREAKDVVLTKASNVQQLWRVAEALVADGPARG</sequence>
<dbReference type="GO" id="GO:0009252">
    <property type="term" value="P:peptidoglycan biosynthetic process"/>
    <property type="evidence" value="ECO:0007669"/>
    <property type="project" value="UniProtKB-UniRule"/>
</dbReference>
<dbReference type="GO" id="GO:0051301">
    <property type="term" value="P:cell division"/>
    <property type="evidence" value="ECO:0007669"/>
    <property type="project" value="UniProtKB-KW"/>
</dbReference>
<dbReference type="Gene3D" id="3.40.1390.10">
    <property type="entry name" value="MurE/MurF, N-terminal domain"/>
    <property type="match status" value="1"/>
</dbReference>
<dbReference type="NCBIfam" id="TIGR01143">
    <property type="entry name" value="murF"/>
    <property type="match status" value="1"/>
</dbReference>
<evidence type="ECO:0000256" key="11">
    <source>
        <dbReference type="RuleBase" id="RU004136"/>
    </source>
</evidence>
<keyword evidence="8 10" id="KW-0131">Cell cycle</keyword>
<dbReference type="SUPFAM" id="SSF53623">
    <property type="entry name" value="MurD-like peptide ligases, catalytic domain"/>
    <property type="match status" value="1"/>
</dbReference>
<feature type="binding site" evidence="10">
    <location>
        <begin position="134"/>
        <end position="140"/>
    </location>
    <ligand>
        <name>ATP</name>
        <dbReference type="ChEBI" id="CHEBI:30616"/>
    </ligand>
</feature>
<evidence type="ECO:0000313" key="16">
    <source>
        <dbReference type="Proteomes" id="UP000594681"/>
    </source>
</evidence>
<dbReference type="InterPro" id="IPR005863">
    <property type="entry name" value="UDP-N-AcMur_synth"/>
</dbReference>
<dbReference type="Gene3D" id="3.40.1190.10">
    <property type="entry name" value="Mur-like, catalytic domain"/>
    <property type="match status" value="1"/>
</dbReference>
<evidence type="ECO:0000256" key="1">
    <source>
        <dbReference type="ARBA" id="ARBA00022490"/>
    </source>
</evidence>
<comment type="catalytic activity">
    <reaction evidence="10 11">
        <text>D-alanyl-D-alanine + UDP-N-acetyl-alpha-D-muramoyl-L-alanyl-gamma-D-glutamyl-meso-2,6-diaminopimelate + ATP = UDP-N-acetyl-alpha-D-muramoyl-L-alanyl-gamma-D-glutamyl-meso-2,6-diaminopimeloyl-D-alanyl-D-alanine + ADP + phosphate + H(+)</text>
        <dbReference type="Rhea" id="RHEA:28374"/>
        <dbReference type="ChEBI" id="CHEBI:15378"/>
        <dbReference type="ChEBI" id="CHEBI:30616"/>
        <dbReference type="ChEBI" id="CHEBI:43474"/>
        <dbReference type="ChEBI" id="CHEBI:57822"/>
        <dbReference type="ChEBI" id="CHEBI:61386"/>
        <dbReference type="ChEBI" id="CHEBI:83905"/>
        <dbReference type="ChEBI" id="CHEBI:456216"/>
        <dbReference type="EC" id="6.3.2.10"/>
    </reaction>
</comment>
<proteinExistence type="inferred from homology"/>
<dbReference type="Gene3D" id="3.90.190.20">
    <property type="entry name" value="Mur ligase, C-terminal domain"/>
    <property type="match status" value="1"/>
</dbReference>
<reference evidence="15 16" key="1">
    <citation type="submission" date="2020-11" db="EMBL/GenBank/DDBJ databases">
        <title>Corynebacterium sp. ZJ-599.</title>
        <authorList>
            <person name="Zhou J."/>
        </authorList>
    </citation>
    <scope>NUCLEOTIDE SEQUENCE [LARGE SCALE GENOMIC DNA]</scope>
    <source>
        <strain evidence="15 16">ZJ-599</strain>
    </source>
</reference>
<protein>
    <recommendedName>
        <fullName evidence="10 11">UDP-N-acetylmuramoyl-tripeptide--D-alanyl-D-alanine ligase</fullName>
        <ecNumber evidence="10 11">6.3.2.10</ecNumber>
    </recommendedName>
    <alternativeName>
        <fullName evidence="10">D-alanyl-D-alanine-adding enzyme</fullName>
    </alternativeName>
</protein>
<evidence type="ECO:0000259" key="13">
    <source>
        <dbReference type="Pfam" id="PF02875"/>
    </source>
</evidence>
<dbReference type="InterPro" id="IPR035911">
    <property type="entry name" value="MurE/MurF_N"/>
</dbReference>
<dbReference type="RefSeq" id="WP_165010207.1">
    <property type="nucleotide sequence ID" value="NZ_CP064954.1"/>
</dbReference>
<keyword evidence="3 10" id="KW-0132">Cell division</keyword>
<dbReference type="InterPro" id="IPR036615">
    <property type="entry name" value="Mur_ligase_C_dom_sf"/>
</dbReference>
<dbReference type="GO" id="GO:0008360">
    <property type="term" value="P:regulation of cell shape"/>
    <property type="evidence" value="ECO:0007669"/>
    <property type="project" value="UniProtKB-KW"/>
</dbReference>
<dbReference type="InterPro" id="IPR051046">
    <property type="entry name" value="MurCDEF_CellWall_CoF430Synth"/>
</dbReference>
<keyword evidence="4 10" id="KW-0547">Nucleotide-binding</keyword>
<comment type="pathway">
    <text evidence="10 11">Cell wall biogenesis; peptidoglycan biosynthesis.</text>
</comment>
<dbReference type="SUPFAM" id="SSF63418">
    <property type="entry name" value="MurE/MurF N-terminal domain"/>
    <property type="match status" value="1"/>
</dbReference>
<dbReference type="InterPro" id="IPR000713">
    <property type="entry name" value="Mur_ligase_N"/>
</dbReference>
<dbReference type="EMBL" id="CP064954">
    <property type="protein sequence ID" value="QPK78507.1"/>
    <property type="molecule type" value="Genomic_DNA"/>
</dbReference>
<dbReference type="GO" id="GO:0071555">
    <property type="term" value="P:cell wall organization"/>
    <property type="evidence" value="ECO:0007669"/>
    <property type="project" value="UniProtKB-KW"/>
</dbReference>